<gene>
    <name evidence="2" type="ORF">CISIN_1g048529mg</name>
</gene>
<sequence length="234" mass="26825">YRRLPLFQCRRARNRAKIYKLKNRVCKDFGKWRCIGSSHGWLILLDHERSCPFLLNPFSSTRILLPPPETIADIVGYLDGEGYYVLDCSNSKRFISIEVLRDGFFHKATPSSHPYLRKKYGAIVIYNNKSKLAFWKHGEVTWHNFNGASQSGYTDVTCTADNRIMHYQHSPTIIPKRELNGTLTMTQMEGTFVRFGCSAGGSSVVDRSSAGIGDEFCYCLQRWMVMGMSRERNA</sequence>
<protein>
    <recommendedName>
        <fullName evidence="1">KIB1-4 beta-propeller domain-containing protein</fullName>
    </recommendedName>
</protein>
<dbReference type="AlphaFoldDB" id="A0A067FYQ4"/>
<name>A0A067FYQ4_CITSI</name>
<accession>A0A067FYQ4</accession>
<dbReference type="Pfam" id="PF03478">
    <property type="entry name" value="Beta-prop_KIB1-4"/>
    <property type="match status" value="1"/>
</dbReference>
<reference evidence="2 3" key="1">
    <citation type="submission" date="2014-04" db="EMBL/GenBank/DDBJ databases">
        <authorList>
            <consortium name="International Citrus Genome Consortium"/>
            <person name="Gmitter F."/>
            <person name="Chen C."/>
            <person name="Farmerie W."/>
            <person name="Harkins T."/>
            <person name="Desany B."/>
            <person name="Mohiuddin M."/>
            <person name="Kodira C."/>
            <person name="Borodovsky M."/>
            <person name="Lomsadze A."/>
            <person name="Burns P."/>
            <person name="Jenkins J."/>
            <person name="Prochnik S."/>
            <person name="Shu S."/>
            <person name="Chapman J."/>
            <person name="Pitluck S."/>
            <person name="Schmutz J."/>
            <person name="Rokhsar D."/>
        </authorList>
    </citation>
    <scope>NUCLEOTIDE SEQUENCE</scope>
</reference>
<evidence type="ECO:0000259" key="1">
    <source>
        <dbReference type="Pfam" id="PF03478"/>
    </source>
</evidence>
<dbReference type="PANTHER" id="PTHR44259:SF110">
    <property type="match status" value="1"/>
</dbReference>
<feature type="non-terminal residue" evidence="2">
    <location>
        <position position="1"/>
    </location>
</feature>
<dbReference type="EMBL" id="KK784894">
    <property type="protein sequence ID" value="KDO68582.1"/>
    <property type="molecule type" value="Genomic_DNA"/>
</dbReference>
<evidence type="ECO:0000313" key="3">
    <source>
        <dbReference type="Proteomes" id="UP000027120"/>
    </source>
</evidence>
<proteinExistence type="predicted"/>
<dbReference type="InterPro" id="IPR050942">
    <property type="entry name" value="F-box_BR-signaling"/>
</dbReference>
<dbReference type="PANTHER" id="PTHR44259">
    <property type="entry name" value="OS07G0183000 PROTEIN-RELATED"/>
    <property type="match status" value="1"/>
</dbReference>
<dbReference type="InterPro" id="IPR005174">
    <property type="entry name" value="KIB1-4_b-propeller"/>
</dbReference>
<feature type="domain" description="KIB1-4 beta-propeller" evidence="1">
    <location>
        <begin position="16"/>
        <end position="159"/>
    </location>
</feature>
<organism evidence="2 3">
    <name type="scientific">Citrus sinensis</name>
    <name type="common">Sweet orange</name>
    <name type="synonym">Citrus aurantium var. sinensis</name>
    <dbReference type="NCBI Taxonomy" id="2711"/>
    <lineage>
        <taxon>Eukaryota</taxon>
        <taxon>Viridiplantae</taxon>
        <taxon>Streptophyta</taxon>
        <taxon>Embryophyta</taxon>
        <taxon>Tracheophyta</taxon>
        <taxon>Spermatophyta</taxon>
        <taxon>Magnoliopsida</taxon>
        <taxon>eudicotyledons</taxon>
        <taxon>Gunneridae</taxon>
        <taxon>Pentapetalae</taxon>
        <taxon>rosids</taxon>
        <taxon>malvids</taxon>
        <taxon>Sapindales</taxon>
        <taxon>Rutaceae</taxon>
        <taxon>Aurantioideae</taxon>
        <taxon>Citrus</taxon>
    </lineage>
</organism>
<keyword evidence="3" id="KW-1185">Reference proteome</keyword>
<evidence type="ECO:0000313" key="2">
    <source>
        <dbReference type="EMBL" id="KDO68582.1"/>
    </source>
</evidence>
<dbReference type="Proteomes" id="UP000027120">
    <property type="component" value="Unassembled WGS sequence"/>
</dbReference>